<feature type="domain" description="Thiamine pyrophosphate enzyme N-terminal TPP-binding" evidence="6">
    <location>
        <begin position="1"/>
        <end position="120"/>
    </location>
</feature>
<dbReference type="PANTHER" id="PTHR18968">
    <property type="entry name" value="THIAMINE PYROPHOSPHATE ENZYMES"/>
    <property type="match status" value="1"/>
</dbReference>
<dbReference type="SUPFAM" id="SSF52467">
    <property type="entry name" value="DHS-like NAD/FAD-binding domain"/>
    <property type="match status" value="1"/>
</dbReference>
<sequence>MKLSDYIAAFIQKLDVRHAFVVTGGAAIHLIDSIAHQDGVDYVCAQHEQGAAMMADGYARASGMGVAIGTSGPGATNMLTGTACAFYDSVPVLYITGQVSTFRLRRDTGVRQLGFQEADTVDMFTPVTKYSVLIEDKMDIRYELEKAVYIALSGRPGPVLVDVPDNLQREDIGDPEALRSFDPAELSADAGGEAGGAAAASTDALVDQVAVRLREAKRPVLILGWGVRCARAEESVRRLVERLGIPYVLSWAVIDLLPHDMPSYAGTFGTHGCRAGNLAVQNADFVLSIGSRLDTHHTGTPKDFARGAHLVMVDVDATELDKFKVNGRSLDIGIAMDAKAFIKGLLNRLEGEPGPGTAAIAPWLGYVEGWKRKYPICPDSEKERAYPSPYCVFDILSDLTDGSELLFADTGCSLAWMMSTFRPHGSQRVFSAFNFTPMGYALPAAIGGAFASGKTSICVSGDGGLQMNIQELATCARHKLPVKVLLFDNQGYGMIQQTQEQWMDARYYAANVDQGLAFPDFCKLADVYGFTVFDLDSNARVTEILTDFLKASGPCFCRVKVPSACRVVPQLKFGRALEDQEPLLDREEFLENLIIEPLDSSRES</sequence>
<evidence type="ECO:0000256" key="1">
    <source>
        <dbReference type="ARBA" id="ARBA00007812"/>
    </source>
</evidence>
<comment type="caution">
    <text evidence="7">The sequence shown here is derived from an EMBL/GenBank/DDBJ whole genome shotgun (WGS) entry which is preliminary data.</text>
</comment>
<keyword evidence="2 3" id="KW-0786">Thiamine pyrophosphate</keyword>
<dbReference type="Pfam" id="PF02776">
    <property type="entry name" value="TPP_enzyme_N"/>
    <property type="match status" value="1"/>
</dbReference>
<dbReference type="PANTHER" id="PTHR18968:SF142">
    <property type="entry name" value="ACETOLACTATE SYNTHASE"/>
    <property type="match status" value="1"/>
</dbReference>
<dbReference type="Pfam" id="PF00205">
    <property type="entry name" value="TPP_enzyme_M"/>
    <property type="match status" value="1"/>
</dbReference>
<evidence type="ECO:0000259" key="6">
    <source>
        <dbReference type="Pfam" id="PF02776"/>
    </source>
</evidence>
<dbReference type="Gene3D" id="3.40.50.1220">
    <property type="entry name" value="TPP-binding domain"/>
    <property type="match status" value="1"/>
</dbReference>
<name>A0ABV4JZ20_9BACT</name>
<proteinExistence type="inferred from homology"/>
<feature type="domain" description="Thiamine pyrophosphate enzyme TPP-binding" evidence="5">
    <location>
        <begin position="409"/>
        <end position="559"/>
    </location>
</feature>
<comment type="similarity">
    <text evidence="1 3">Belongs to the TPP enzyme family.</text>
</comment>
<dbReference type="EMBL" id="JBGLYH010000007">
    <property type="protein sequence ID" value="MEZ7195962.1"/>
    <property type="molecule type" value="Genomic_DNA"/>
</dbReference>
<dbReference type="InterPro" id="IPR029061">
    <property type="entry name" value="THDP-binding"/>
</dbReference>
<dbReference type="Pfam" id="PF02775">
    <property type="entry name" value="TPP_enzyme_C"/>
    <property type="match status" value="1"/>
</dbReference>
<evidence type="ECO:0000256" key="2">
    <source>
        <dbReference type="ARBA" id="ARBA00023052"/>
    </source>
</evidence>
<dbReference type="Gene3D" id="3.40.50.970">
    <property type="match status" value="2"/>
</dbReference>
<reference evidence="7 8" key="1">
    <citation type="submission" date="2024-08" db="EMBL/GenBank/DDBJ databases">
        <title>Sulfate-reducing bacteria isolated from formation water of the oil field in Kazakhstan and description of Pseudodesulfovibrio sp.</title>
        <authorList>
            <person name="Bidzhieva S.K."/>
            <person name="Tourova T.P."/>
            <person name="Grouzdev D.S."/>
            <person name="Beletsky A.V."/>
            <person name="Sokolova D.S."/>
            <person name="Samigullina S.R."/>
            <person name="Poltaraus A.B."/>
            <person name="Avtukh A.N."/>
            <person name="Tereshina V.M."/>
            <person name="Zhaparov N.S."/>
            <person name="Mardanov A.V."/>
            <person name="Nazina T.N."/>
        </authorList>
    </citation>
    <scope>NUCLEOTIDE SEQUENCE [LARGE SCALE GENOMIC DNA]</scope>
    <source>
        <strain evidence="7 8">9FUS</strain>
    </source>
</reference>
<evidence type="ECO:0000259" key="4">
    <source>
        <dbReference type="Pfam" id="PF00205"/>
    </source>
</evidence>
<dbReference type="Proteomes" id="UP001568698">
    <property type="component" value="Unassembled WGS sequence"/>
</dbReference>
<dbReference type="InterPro" id="IPR011766">
    <property type="entry name" value="TPP_enzyme_TPP-bd"/>
</dbReference>
<protein>
    <submittedName>
        <fullName evidence="7">Thiamine pyrophosphate-binding protein</fullName>
    </submittedName>
</protein>
<feature type="domain" description="Thiamine pyrophosphate enzyme central" evidence="4">
    <location>
        <begin position="206"/>
        <end position="345"/>
    </location>
</feature>
<dbReference type="SUPFAM" id="SSF52518">
    <property type="entry name" value="Thiamin diphosphate-binding fold (THDP-binding)"/>
    <property type="match status" value="2"/>
</dbReference>
<dbReference type="InterPro" id="IPR045229">
    <property type="entry name" value="TPP_enz"/>
</dbReference>
<evidence type="ECO:0000259" key="5">
    <source>
        <dbReference type="Pfam" id="PF02775"/>
    </source>
</evidence>
<organism evidence="7 8">
    <name type="scientific">Pseudodesulfovibrio karagichevae</name>
    <dbReference type="NCBI Taxonomy" id="3239305"/>
    <lineage>
        <taxon>Bacteria</taxon>
        <taxon>Pseudomonadati</taxon>
        <taxon>Thermodesulfobacteriota</taxon>
        <taxon>Desulfovibrionia</taxon>
        <taxon>Desulfovibrionales</taxon>
        <taxon>Desulfovibrionaceae</taxon>
    </lineage>
</organism>
<evidence type="ECO:0000256" key="3">
    <source>
        <dbReference type="RuleBase" id="RU362132"/>
    </source>
</evidence>
<dbReference type="InterPro" id="IPR012000">
    <property type="entry name" value="Thiamin_PyroP_enz_cen_dom"/>
</dbReference>
<evidence type="ECO:0000313" key="8">
    <source>
        <dbReference type="Proteomes" id="UP001568698"/>
    </source>
</evidence>
<dbReference type="CDD" id="cd07035">
    <property type="entry name" value="TPP_PYR_POX_like"/>
    <property type="match status" value="1"/>
</dbReference>
<evidence type="ECO:0000313" key="7">
    <source>
        <dbReference type="EMBL" id="MEZ7195962.1"/>
    </source>
</evidence>
<dbReference type="RefSeq" id="WP_371385505.1">
    <property type="nucleotide sequence ID" value="NZ_JBGLYH010000007.1"/>
</dbReference>
<gene>
    <name evidence="7" type="ORF">AB6M95_04310</name>
</gene>
<dbReference type="InterPro" id="IPR029035">
    <property type="entry name" value="DHS-like_NAD/FAD-binding_dom"/>
</dbReference>
<accession>A0ABV4JZ20</accession>
<dbReference type="InterPro" id="IPR012001">
    <property type="entry name" value="Thiamin_PyroP_enz_TPP-bd_dom"/>
</dbReference>
<keyword evidence="8" id="KW-1185">Reference proteome</keyword>